<dbReference type="Proteomes" id="UP000785679">
    <property type="component" value="Unassembled WGS sequence"/>
</dbReference>
<feature type="transmembrane region" description="Helical" evidence="1">
    <location>
        <begin position="148"/>
        <end position="166"/>
    </location>
</feature>
<keyword evidence="3" id="KW-1185">Reference proteome</keyword>
<evidence type="ECO:0000313" key="3">
    <source>
        <dbReference type="Proteomes" id="UP000785679"/>
    </source>
</evidence>
<dbReference type="AlphaFoldDB" id="A0A8J8T6U4"/>
<reference evidence="2" key="1">
    <citation type="submission" date="2019-06" db="EMBL/GenBank/DDBJ databases">
        <authorList>
            <person name="Zheng W."/>
        </authorList>
    </citation>
    <scope>NUCLEOTIDE SEQUENCE</scope>
    <source>
        <strain evidence="2">QDHG01</strain>
    </source>
</reference>
<dbReference type="EMBL" id="RRYP01003795">
    <property type="protein sequence ID" value="TNV83478.1"/>
    <property type="molecule type" value="Genomic_DNA"/>
</dbReference>
<keyword evidence="1" id="KW-0472">Membrane</keyword>
<feature type="transmembrane region" description="Helical" evidence="1">
    <location>
        <begin position="254"/>
        <end position="274"/>
    </location>
</feature>
<keyword evidence="1" id="KW-0812">Transmembrane</keyword>
<organism evidence="2 3">
    <name type="scientific">Halteria grandinella</name>
    <dbReference type="NCBI Taxonomy" id="5974"/>
    <lineage>
        <taxon>Eukaryota</taxon>
        <taxon>Sar</taxon>
        <taxon>Alveolata</taxon>
        <taxon>Ciliophora</taxon>
        <taxon>Intramacronucleata</taxon>
        <taxon>Spirotrichea</taxon>
        <taxon>Stichotrichia</taxon>
        <taxon>Sporadotrichida</taxon>
        <taxon>Halteriidae</taxon>
        <taxon>Halteria</taxon>
    </lineage>
</organism>
<keyword evidence="1" id="KW-1133">Transmembrane helix</keyword>
<proteinExistence type="predicted"/>
<feature type="transmembrane region" description="Helical" evidence="1">
    <location>
        <begin position="51"/>
        <end position="73"/>
    </location>
</feature>
<evidence type="ECO:0000256" key="1">
    <source>
        <dbReference type="SAM" id="Phobius"/>
    </source>
</evidence>
<accession>A0A8J8T6U4</accession>
<evidence type="ECO:0000313" key="2">
    <source>
        <dbReference type="EMBL" id="TNV83478.1"/>
    </source>
</evidence>
<comment type="caution">
    <text evidence="2">The sequence shown here is derived from an EMBL/GenBank/DDBJ whole genome shotgun (WGS) entry which is preliminary data.</text>
</comment>
<name>A0A8J8T6U4_HALGN</name>
<sequence>MREIQSLQFTAGAETMTEPAIIPLPMINKSYLVSGLANCVLKSQAVVSLSLLFLSLFFCMYLLSIIALTIHAVSPPAAPASMQFTQASSTWYLCLYTVRLQPEYRWQRVNHIIRVPMKLHSSLFIAQKLSVSSRLSSFLTTCTCLSRLLSLVKGISLAIWSIRFWIKPFWMWERQISLLPTVFLMARGSNLPSLGLTAIVAKSEQKPATKWILAQPLKSTRPSLDMKPSPSVHPTTKGYMMIVTKTLKHTGTSIMVLSTIPLVASCAVILAVSMNRLHLISFRSLTFSSMEKEEKQQVVPMKQFFPQAKAQPKVQVEKVEKIRITRVLMRTVSAFFFLTEPYSNRKQPIWKSSINPAVWNW</sequence>
<gene>
    <name evidence="2" type="ORF">FGO68_gene14256</name>
</gene>
<protein>
    <submittedName>
        <fullName evidence="2">Uncharacterized protein</fullName>
    </submittedName>
</protein>